<reference evidence="1 2" key="1">
    <citation type="submission" date="2021-04" db="EMBL/GenBank/DDBJ databases">
        <authorList>
            <person name="Bliznina A."/>
        </authorList>
    </citation>
    <scope>NUCLEOTIDE SEQUENCE [LARGE SCALE GENOMIC DNA]</scope>
</reference>
<accession>A0ABN7T4R3</accession>
<dbReference type="Proteomes" id="UP001158576">
    <property type="component" value="Chromosome 2"/>
</dbReference>
<evidence type="ECO:0000313" key="1">
    <source>
        <dbReference type="EMBL" id="CAG5112462.1"/>
    </source>
</evidence>
<keyword evidence="2" id="KW-1185">Reference proteome</keyword>
<proteinExistence type="predicted"/>
<evidence type="ECO:0000313" key="2">
    <source>
        <dbReference type="Proteomes" id="UP001158576"/>
    </source>
</evidence>
<sequence length="724" mass="83297">MNYDMKESVPLIRGVSDKIENGTIDLIVKMVNAVIFQTKLDPLFAADQEATLFHSAKQFIRPKYKTQYLLKYFDYYSIDDVLDEAGLIFTGSEVSNFPEHKCFEAGDSVQERIGRIFDYALNIIMNDAKENPNEKGATYVPSEDVFRQLKVLKEVALPVKRRLHGVDMAVEQYLFFISELLGKHIEEEPDVTLSTLVDYIEQFLDIMPDAVHRFASENSFSGVNMLNKKHFNSKIGNMFTIANSYPLQSLLSNWIGAGGEDEHKTRMDQVLALENQYKLSQIPSSLGKNIESHYSEEPTVKIWNLIKGLRVERAEAELKTWKNYGRVELDLEFLRRVFDPRRKNLKVLHLLQDVGGLSAAEVDYIAKSDVLLTRASKLARPELLESFSSTKSEDFYSRDFNNLMFRSSLPSSASNSLPDVLRELEDARANSSLKMRRINGYIATLPLSDFASTISILNPRETVAVLKSVLRGVRIGCTDKIAPYWIETTTSHLMDQLDNSMAFDFIENIWEHLENTNYQIPVPLRRPSGDSWPEEIVKAWFKAQAEDRIRVLDERDVFLNPSPGSSLLANTVVAMLDQLYEENPTLEDYNYKNYKRKVEEKCFPCSNEDISSCMKILNMKVELTKTRDREIQGRKQIGGIKEEAIDDDSMWKMLDELSNEKPEEETDWDIEEDLVPELKKEEQTISIWDEIDKKNREIEEELAEKDSSTDLSWDDIDKLFANTK</sequence>
<gene>
    <name evidence="1" type="ORF">OKIOD_LOCUS15443</name>
</gene>
<organism evidence="1 2">
    <name type="scientific">Oikopleura dioica</name>
    <name type="common">Tunicate</name>
    <dbReference type="NCBI Taxonomy" id="34765"/>
    <lineage>
        <taxon>Eukaryota</taxon>
        <taxon>Metazoa</taxon>
        <taxon>Chordata</taxon>
        <taxon>Tunicata</taxon>
        <taxon>Appendicularia</taxon>
        <taxon>Copelata</taxon>
        <taxon>Oikopleuridae</taxon>
        <taxon>Oikopleura</taxon>
    </lineage>
</organism>
<dbReference type="EMBL" id="OU015567">
    <property type="protein sequence ID" value="CAG5112462.1"/>
    <property type="molecule type" value="Genomic_DNA"/>
</dbReference>
<protein>
    <submittedName>
        <fullName evidence="1">Oidioi.mRNA.OKI2018_I69.chr2.g6678.t1.cds</fullName>
    </submittedName>
</protein>
<name>A0ABN7T4R3_OIKDI</name>